<evidence type="ECO:0000313" key="3">
    <source>
        <dbReference type="Proteomes" id="UP000033452"/>
    </source>
</evidence>
<keyword evidence="1" id="KW-1133">Transmembrane helix</keyword>
<proteinExistence type="predicted"/>
<dbReference type="EMBL" id="JXYA01000047">
    <property type="protein sequence ID" value="KJZ06522.1"/>
    <property type="molecule type" value="Genomic_DNA"/>
</dbReference>
<sequence length="151" mass="16631">MTISMTTADTSQDAHIRRKLATLWLLVMLNMVYADILAFVSAFITPGVIDTLMSGYSGSVKLSQPLLLVSALLIEVPIMMILFSQFLGYQLNRVCNLVAVQLTFVFVLSGVETDPFYLFLAAIQLSLLLAIAWTTLRWRAPATLPQGSTIS</sequence>
<dbReference type="Pfam" id="PF19851">
    <property type="entry name" value="DUF6326"/>
    <property type="match status" value="1"/>
</dbReference>
<comment type="caution">
    <text evidence="2">The sequence shown here is derived from an EMBL/GenBank/DDBJ whole genome shotgun (WGS) entry which is preliminary data.</text>
</comment>
<gene>
    <name evidence="2" type="ORF">TW77_18650</name>
</gene>
<protein>
    <recommendedName>
        <fullName evidence="4">MFS transporter</fullName>
    </recommendedName>
</protein>
<dbReference type="PATRIC" id="fig|43658.5.peg.3945"/>
<evidence type="ECO:0000256" key="1">
    <source>
        <dbReference type="SAM" id="Phobius"/>
    </source>
</evidence>
<feature type="transmembrane region" description="Helical" evidence="1">
    <location>
        <begin position="94"/>
        <end position="111"/>
    </location>
</feature>
<dbReference type="InterPro" id="IPR046289">
    <property type="entry name" value="DUF6326"/>
</dbReference>
<name>A0A0F4QIP1_9GAMM</name>
<dbReference type="AlphaFoldDB" id="A0A0F4QIP1"/>
<evidence type="ECO:0000313" key="2">
    <source>
        <dbReference type="EMBL" id="KJZ06522.1"/>
    </source>
</evidence>
<dbReference type="RefSeq" id="WP_046006489.1">
    <property type="nucleotide sequence ID" value="NZ_JXYA01000047.1"/>
</dbReference>
<feature type="transmembrane region" description="Helical" evidence="1">
    <location>
        <begin position="21"/>
        <end position="45"/>
    </location>
</feature>
<keyword evidence="1" id="KW-0472">Membrane</keyword>
<dbReference type="Proteomes" id="UP000033452">
    <property type="component" value="Unassembled WGS sequence"/>
</dbReference>
<keyword evidence="3" id="KW-1185">Reference proteome</keyword>
<feature type="transmembrane region" description="Helical" evidence="1">
    <location>
        <begin position="65"/>
        <end position="87"/>
    </location>
</feature>
<feature type="transmembrane region" description="Helical" evidence="1">
    <location>
        <begin position="117"/>
        <end position="136"/>
    </location>
</feature>
<reference evidence="2 3" key="1">
    <citation type="journal article" date="2015" name="BMC Genomics">
        <title>Genome mining reveals unlocked bioactive potential of marine Gram-negative bacteria.</title>
        <authorList>
            <person name="Machado H."/>
            <person name="Sonnenschein E.C."/>
            <person name="Melchiorsen J."/>
            <person name="Gram L."/>
        </authorList>
    </citation>
    <scope>NUCLEOTIDE SEQUENCE [LARGE SCALE GENOMIC DNA]</scope>
    <source>
        <strain evidence="2 3">S2471</strain>
    </source>
</reference>
<organism evidence="2 3">
    <name type="scientific">Pseudoalteromonas rubra</name>
    <dbReference type="NCBI Taxonomy" id="43658"/>
    <lineage>
        <taxon>Bacteria</taxon>
        <taxon>Pseudomonadati</taxon>
        <taxon>Pseudomonadota</taxon>
        <taxon>Gammaproteobacteria</taxon>
        <taxon>Alteromonadales</taxon>
        <taxon>Pseudoalteromonadaceae</taxon>
        <taxon>Pseudoalteromonas</taxon>
    </lineage>
</organism>
<dbReference type="OrthoDB" id="1551186at2"/>
<evidence type="ECO:0008006" key="4">
    <source>
        <dbReference type="Google" id="ProtNLM"/>
    </source>
</evidence>
<keyword evidence="1" id="KW-0812">Transmembrane</keyword>
<accession>A0A0F4QIP1</accession>